<dbReference type="AlphaFoldDB" id="A0A2P6S8J8"/>
<organism evidence="1 2">
    <name type="scientific">Rosa chinensis</name>
    <name type="common">China rose</name>
    <dbReference type="NCBI Taxonomy" id="74649"/>
    <lineage>
        <taxon>Eukaryota</taxon>
        <taxon>Viridiplantae</taxon>
        <taxon>Streptophyta</taxon>
        <taxon>Embryophyta</taxon>
        <taxon>Tracheophyta</taxon>
        <taxon>Spermatophyta</taxon>
        <taxon>Magnoliopsida</taxon>
        <taxon>eudicotyledons</taxon>
        <taxon>Gunneridae</taxon>
        <taxon>Pentapetalae</taxon>
        <taxon>rosids</taxon>
        <taxon>fabids</taxon>
        <taxon>Rosales</taxon>
        <taxon>Rosaceae</taxon>
        <taxon>Rosoideae</taxon>
        <taxon>Rosoideae incertae sedis</taxon>
        <taxon>Rosa</taxon>
    </lineage>
</organism>
<protein>
    <submittedName>
        <fullName evidence="1">Uncharacterized protein</fullName>
    </submittedName>
</protein>
<comment type="caution">
    <text evidence="1">The sequence shown here is derived from an EMBL/GenBank/DDBJ whole genome shotgun (WGS) entry which is preliminary data.</text>
</comment>
<evidence type="ECO:0000313" key="1">
    <source>
        <dbReference type="EMBL" id="PRQ55008.1"/>
    </source>
</evidence>
<keyword evidence="2" id="KW-1185">Reference proteome</keyword>
<gene>
    <name evidence="1" type="ORF">RchiOBHm_Chr1g0319881</name>
</gene>
<proteinExistence type="predicted"/>
<sequence>MPTKISKFNSSLLQIRCGNRTNFYCSNSSVSWCTKSLRPIFWFHTTAKLCHAILFETWSQWMRL</sequence>
<dbReference type="Proteomes" id="UP000238479">
    <property type="component" value="Chromosome 1"/>
</dbReference>
<dbReference type="Gramene" id="PRQ55008">
    <property type="protein sequence ID" value="PRQ55008"/>
    <property type="gene ID" value="RchiOBHm_Chr1g0319881"/>
</dbReference>
<dbReference type="EMBL" id="PDCK01000039">
    <property type="protein sequence ID" value="PRQ55008.1"/>
    <property type="molecule type" value="Genomic_DNA"/>
</dbReference>
<name>A0A2P6S8J8_ROSCH</name>
<reference evidence="1 2" key="1">
    <citation type="journal article" date="2018" name="Nat. Genet.">
        <title>The Rosa genome provides new insights in the design of modern roses.</title>
        <authorList>
            <person name="Bendahmane M."/>
        </authorList>
    </citation>
    <scope>NUCLEOTIDE SEQUENCE [LARGE SCALE GENOMIC DNA]</scope>
    <source>
        <strain evidence="2">cv. Old Blush</strain>
    </source>
</reference>
<accession>A0A2P6S8J8</accession>
<evidence type="ECO:0000313" key="2">
    <source>
        <dbReference type="Proteomes" id="UP000238479"/>
    </source>
</evidence>